<feature type="region of interest" description="Disordered" evidence="1">
    <location>
        <begin position="289"/>
        <end position="346"/>
    </location>
</feature>
<feature type="compositionally biased region" description="Polar residues" evidence="1">
    <location>
        <begin position="1"/>
        <end position="17"/>
    </location>
</feature>
<feature type="compositionally biased region" description="Low complexity" evidence="1">
    <location>
        <begin position="551"/>
        <end position="561"/>
    </location>
</feature>
<evidence type="ECO:0000256" key="1">
    <source>
        <dbReference type="SAM" id="MobiDB-lite"/>
    </source>
</evidence>
<feature type="compositionally biased region" description="Acidic residues" evidence="1">
    <location>
        <begin position="986"/>
        <end position="998"/>
    </location>
</feature>
<dbReference type="Proteomes" id="UP001182556">
    <property type="component" value="Unassembled WGS sequence"/>
</dbReference>
<feature type="region of interest" description="Disordered" evidence="1">
    <location>
        <begin position="105"/>
        <end position="137"/>
    </location>
</feature>
<feature type="compositionally biased region" description="Basic and acidic residues" evidence="1">
    <location>
        <begin position="18"/>
        <end position="38"/>
    </location>
</feature>
<name>A0AAD9CXB9_PAPLA</name>
<accession>A0AAD9CXB9</accession>
<feature type="region of interest" description="Disordered" evidence="1">
    <location>
        <begin position="533"/>
        <end position="581"/>
    </location>
</feature>
<feature type="region of interest" description="Disordered" evidence="1">
    <location>
        <begin position="759"/>
        <end position="1103"/>
    </location>
</feature>
<organism evidence="2 3">
    <name type="scientific">Papiliotrema laurentii</name>
    <name type="common">Cryptococcus laurentii</name>
    <dbReference type="NCBI Taxonomy" id="5418"/>
    <lineage>
        <taxon>Eukaryota</taxon>
        <taxon>Fungi</taxon>
        <taxon>Dikarya</taxon>
        <taxon>Basidiomycota</taxon>
        <taxon>Agaricomycotina</taxon>
        <taxon>Tremellomycetes</taxon>
        <taxon>Tremellales</taxon>
        <taxon>Rhynchogastremaceae</taxon>
        <taxon>Papiliotrema</taxon>
    </lineage>
</organism>
<evidence type="ECO:0000313" key="2">
    <source>
        <dbReference type="EMBL" id="KAK1922464.1"/>
    </source>
</evidence>
<feature type="compositionally biased region" description="Polar residues" evidence="1">
    <location>
        <begin position="322"/>
        <end position="332"/>
    </location>
</feature>
<protein>
    <submittedName>
        <fullName evidence="2">Uncharacterized protein</fullName>
    </submittedName>
</protein>
<evidence type="ECO:0000313" key="3">
    <source>
        <dbReference type="Proteomes" id="UP001182556"/>
    </source>
</evidence>
<feature type="compositionally biased region" description="Basic and acidic residues" evidence="1">
    <location>
        <begin position="945"/>
        <end position="955"/>
    </location>
</feature>
<dbReference type="EMBL" id="JAODAN010000008">
    <property type="protein sequence ID" value="KAK1922464.1"/>
    <property type="molecule type" value="Genomic_DNA"/>
</dbReference>
<feature type="compositionally biased region" description="Basic and acidic residues" evidence="1">
    <location>
        <begin position="536"/>
        <end position="546"/>
    </location>
</feature>
<feature type="compositionally biased region" description="Polar residues" evidence="1">
    <location>
        <begin position="877"/>
        <end position="894"/>
    </location>
</feature>
<dbReference type="AlphaFoldDB" id="A0AAD9CXB9"/>
<gene>
    <name evidence="2" type="ORF">DB88DRAFT_495195</name>
</gene>
<comment type="caution">
    <text evidence="2">The sequence shown here is derived from an EMBL/GenBank/DDBJ whole genome shotgun (WGS) entry which is preliminary data.</text>
</comment>
<sequence>METSSAQQGRVNAQGSNGEERTDSVEKQEEGPEERSEQEAALPGFEENADFDLESRMASQPELQMPYNARQESEPGRSPPQQSALFQAPEENAAYYAGGFNVATSTERRIHRNSTRASSGSLVAGSSDMEESATQPEWASSIQISPLVQATESSPISVALFNDILVEEIPERNETAIDDIIRQALETVSEPPTSHNTPVSAPTIEITEVVDLNTTTESMDDPIADIIDVELSEATEVVSADEGSPHLTGLIFTQSRGVDGADVSIELSHAYESEQVQTTAIKTTTVKVSEGESKVEAETAAPNAKTVEPDYQETPEPAMPRTTGNVPFSSPQAVPASRAADTLDRSSIAPALSPSISALKTKGMPVPVLLRTPNASPPNSTMVEPPEEPAQPSSVPSYIPREETPVDFPDPKTAPPDAELVPAFSPGELHIDPLRRSPSLIVEPPPDIPEIASVPDPMSRAESPIVLPDPELPPPDATVPLPLSPGQVLHHPVYSPSLVVEPPMDQASLEITRVEDADIGDTSMGVSHDVSESEFESGRHSDHEEGFPAWSASADTDTADTLPINISPPNKKTADIPGDEEVQTRPVHTIPQAAEEGVAETTEFGKVDDDSRRPGLQMTESMRLRHHHGGIARSDVLGPSEVRTVHHARSRTESAGISPPVTRSHCFYRKLKLVDDDLSALVLVPQCTLFEYERLEMETSEDLGEATSEEETEAGERAMTTDEPLLHPRLELKLHRIVGNDIFEEGHCFLLSAPENSRASAVRDDDYASTPRPTGQKRSWAELEGEIAPDDGSGSPAIETRTAKRHSQLAPPATVGTPSKSPLRESRRLARSTSKAAEGSPGEVHSELGDSPATRTRQRTRRSTSVLGNNEDRRSMRQGTDTSIDTVNPTTPVKSSRRGGRKSVKKAEPVVVEETFQEEEEAAIAPTTKMGGSTPPKTRSAARRAARDDDLYRPEDDNEVDSDAGDIPVPHPPPMAGEARSTNGAENEEGMADLDFEQDLAPGSHSSRKRQARRSSKRPSSVGGPVGNAIGSKVVPTMDHPSEDETLIQPSSPPATRTRKRKARLSSPQGGKADIPGQAQDLSEGPIVKDPRSPKRRAVSTEDDLIVTVAQSDGADAQLAQDNETPVAERRASTGWFRRLWRR</sequence>
<reference evidence="2" key="1">
    <citation type="submission" date="2023-02" db="EMBL/GenBank/DDBJ databases">
        <title>Identification and recombinant expression of a fungal hydrolase from Papiliotrema laurentii that hydrolyzes apple cutin and clears colloidal polyester polyurethane.</title>
        <authorList>
            <consortium name="DOE Joint Genome Institute"/>
            <person name="Roman V.A."/>
            <person name="Bojanowski C."/>
            <person name="Crable B.R."/>
            <person name="Wagner D.N."/>
            <person name="Hung C.S."/>
            <person name="Nadeau L.J."/>
            <person name="Schratz L."/>
            <person name="Haridas S."/>
            <person name="Pangilinan J."/>
            <person name="Lipzen A."/>
            <person name="Na H."/>
            <person name="Yan M."/>
            <person name="Ng V."/>
            <person name="Grigoriev I.V."/>
            <person name="Spatafora J.W."/>
            <person name="Barlow D."/>
            <person name="Biffinger J."/>
            <person name="Kelley-Loughnane N."/>
            <person name="Varaljay V.A."/>
            <person name="Crookes-Goodson W.J."/>
        </authorList>
    </citation>
    <scope>NUCLEOTIDE SEQUENCE</scope>
    <source>
        <strain evidence="2">5307AH</strain>
    </source>
</reference>
<feature type="region of interest" description="Disordered" evidence="1">
    <location>
        <begin position="1"/>
        <end position="89"/>
    </location>
</feature>
<feature type="compositionally biased region" description="Basic residues" evidence="1">
    <location>
        <begin position="895"/>
        <end position="904"/>
    </location>
</feature>
<keyword evidence="3" id="KW-1185">Reference proteome</keyword>
<feature type="region of interest" description="Disordered" evidence="1">
    <location>
        <begin position="370"/>
        <end position="397"/>
    </location>
</feature>
<feature type="compositionally biased region" description="Polar residues" evidence="1">
    <location>
        <begin position="373"/>
        <end position="382"/>
    </location>
</feature>
<feature type="compositionally biased region" description="Basic residues" evidence="1">
    <location>
        <begin position="1006"/>
        <end position="1017"/>
    </location>
</feature>
<proteinExistence type="predicted"/>